<evidence type="ECO:0008006" key="4">
    <source>
        <dbReference type="Google" id="ProtNLM"/>
    </source>
</evidence>
<feature type="signal peptide" evidence="1">
    <location>
        <begin position="1"/>
        <end position="19"/>
    </location>
</feature>
<sequence>MKKTLLLILMLLTTGFIKAQTEYSNLTEIVTNLNSPNDLNILDDILYVATETQILSYNITTENPSANVIFTAPSATETTEEYITFFNINNGFIYVGHEKVNFVDDVFVASKITKIELGNLANTTLLETENNYVSAATFNGSLLYRITEDEINDLSILSVRDTAIPASSYSNITSFNGVVTSIDIFKNLILISTRNGGVNFVDITANTPSYLPLNLGETINGNTGIQVINDGLFIAANNKIYEGYLYDKNVNIDIYALIENTTYKDGVNNKNFNDVFIYKGVAYMTIADSGLIVKTEEISSDSNCENSGSTLNNFVNNLEGPRQLTKHNNDLYLIEQIKGISKIDINTKAKTEIYTALKTGNNYEILQRFIILNNNLYFTSRTINVSTFDFISSDIKKINLSSTPFTATTILSSSLESETIQALEINGTDILFSKIDDTNDDPIVTIHTLNTTNNTVTDTGLSFNYYIEEFAITGDDIYYTNDDDNQILKGDLNNLTNTPSVFLNANNQYIQHYTINDGILYLSINQEIKKVNLNSINPNASIEKIAVNGSVFEQSTYNTTYCSSFNGLTVDTNTAYASISNKIVSFNNETLSNSYIDNLSNNIFKIENDYILFNKTNSPLKGNIYKITGQKIIDFDSEISNKISIKNLTNGIYILTTKKGLSYKFLVD</sequence>
<organism evidence="2 3">
    <name type="scientific">Wenyingzhuangia heitensis</name>
    <dbReference type="NCBI Taxonomy" id="1487859"/>
    <lineage>
        <taxon>Bacteria</taxon>
        <taxon>Pseudomonadati</taxon>
        <taxon>Bacteroidota</taxon>
        <taxon>Flavobacteriia</taxon>
        <taxon>Flavobacteriales</taxon>
        <taxon>Flavobacteriaceae</taxon>
        <taxon>Wenyingzhuangia</taxon>
    </lineage>
</organism>
<dbReference type="EMBL" id="JAASQL010000001">
    <property type="protein sequence ID" value="NIJ43858.1"/>
    <property type="molecule type" value="Genomic_DNA"/>
</dbReference>
<gene>
    <name evidence="2" type="ORF">FHR24_000297</name>
</gene>
<proteinExistence type="predicted"/>
<dbReference type="Proteomes" id="UP000745859">
    <property type="component" value="Unassembled WGS sequence"/>
</dbReference>
<dbReference type="SUPFAM" id="SSF63825">
    <property type="entry name" value="YWTD domain"/>
    <property type="match status" value="1"/>
</dbReference>
<name>A0ABX0U4R8_9FLAO</name>
<keyword evidence="1" id="KW-0732">Signal</keyword>
<feature type="chain" id="PRO_5045421509" description="Por secretion system C-terminal sorting domain-containing protein" evidence="1">
    <location>
        <begin position="20"/>
        <end position="668"/>
    </location>
</feature>
<dbReference type="RefSeq" id="WP_167182845.1">
    <property type="nucleotide sequence ID" value="NZ_JAASQL010000001.1"/>
</dbReference>
<comment type="caution">
    <text evidence="2">The sequence shown here is derived from an EMBL/GenBank/DDBJ whole genome shotgun (WGS) entry which is preliminary data.</text>
</comment>
<reference evidence="2 3" key="1">
    <citation type="submission" date="2020-03" db="EMBL/GenBank/DDBJ databases">
        <title>Genomic Encyclopedia of Type Strains, Phase IV (KMG-IV): sequencing the most valuable type-strain genomes for metagenomic binning, comparative biology and taxonomic classification.</title>
        <authorList>
            <person name="Goeker M."/>
        </authorList>
    </citation>
    <scope>NUCLEOTIDE SEQUENCE [LARGE SCALE GENOMIC DNA]</scope>
    <source>
        <strain evidence="2 3">DSM 101599</strain>
    </source>
</reference>
<evidence type="ECO:0000256" key="1">
    <source>
        <dbReference type="SAM" id="SignalP"/>
    </source>
</evidence>
<protein>
    <recommendedName>
        <fullName evidence="4">Por secretion system C-terminal sorting domain-containing protein</fullName>
    </recommendedName>
</protein>
<evidence type="ECO:0000313" key="2">
    <source>
        <dbReference type="EMBL" id="NIJ43858.1"/>
    </source>
</evidence>
<keyword evidence="3" id="KW-1185">Reference proteome</keyword>
<accession>A0ABX0U4R8</accession>
<evidence type="ECO:0000313" key="3">
    <source>
        <dbReference type="Proteomes" id="UP000745859"/>
    </source>
</evidence>